<comment type="function">
    <text evidence="6">Catalyzes the reversible reaction in which hydroxymethyl group from 5,10-methylenetetrahydrofolate is transferred onto alpha-ketoisovalerate to form ketopantoate.</text>
</comment>
<evidence type="ECO:0000256" key="1">
    <source>
        <dbReference type="ARBA" id="ARBA00005033"/>
    </source>
</evidence>
<dbReference type="OrthoDB" id="425211at2759"/>
<keyword evidence="4 6" id="KW-0808">Transferase</keyword>
<keyword evidence="6" id="KW-0566">Pantothenate biosynthesis</keyword>
<keyword evidence="8" id="KW-1185">Reference proteome</keyword>
<dbReference type="FunFam" id="3.20.20.60:FF:000003">
    <property type="entry name" value="3-methyl-2-oxobutanoate hydroxymethyltransferase"/>
    <property type="match status" value="1"/>
</dbReference>
<dbReference type="NCBIfam" id="NF001452">
    <property type="entry name" value="PRK00311.1"/>
    <property type="match status" value="1"/>
</dbReference>
<name>A0A9N9ALC9_9GLOM</name>
<dbReference type="NCBIfam" id="TIGR00222">
    <property type="entry name" value="panB"/>
    <property type="match status" value="1"/>
</dbReference>
<comment type="catalytic activity">
    <reaction evidence="5 6">
        <text>(6R)-5,10-methylene-5,6,7,8-tetrahydrofolate + 3-methyl-2-oxobutanoate + H2O = 2-dehydropantoate + (6S)-5,6,7,8-tetrahydrofolate</text>
        <dbReference type="Rhea" id="RHEA:11824"/>
        <dbReference type="ChEBI" id="CHEBI:11561"/>
        <dbReference type="ChEBI" id="CHEBI:11851"/>
        <dbReference type="ChEBI" id="CHEBI:15377"/>
        <dbReference type="ChEBI" id="CHEBI:15636"/>
        <dbReference type="ChEBI" id="CHEBI:57453"/>
        <dbReference type="EC" id="2.1.2.11"/>
    </reaction>
</comment>
<dbReference type="PANTHER" id="PTHR20881:SF0">
    <property type="entry name" value="3-METHYL-2-OXOBUTANOATE HYDROXYMETHYLTRANSFERASE"/>
    <property type="match status" value="1"/>
</dbReference>
<dbReference type="PANTHER" id="PTHR20881">
    <property type="entry name" value="3-METHYL-2-OXOBUTANOATE HYDROXYMETHYLTRANSFERASE"/>
    <property type="match status" value="1"/>
</dbReference>
<dbReference type="AlphaFoldDB" id="A0A9N9ALC9"/>
<evidence type="ECO:0000256" key="5">
    <source>
        <dbReference type="ARBA" id="ARBA00049172"/>
    </source>
</evidence>
<dbReference type="PIRSF" id="PIRSF000388">
    <property type="entry name" value="Pantoate_hydroxy_MeTrfase"/>
    <property type="match status" value="1"/>
</dbReference>
<evidence type="ECO:0000256" key="2">
    <source>
        <dbReference type="ARBA" id="ARBA00008676"/>
    </source>
</evidence>
<evidence type="ECO:0000256" key="3">
    <source>
        <dbReference type="ARBA" id="ARBA00012618"/>
    </source>
</evidence>
<dbReference type="InterPro" id="IPR040442">
    <property type="entry name" value="Pyrv_kinase-like_dom_sf"/>
</dbReference>
<dbReference type="GO" id="GO:0003864">
    <property type="term" value="F:3-methyl-2-oxobutanoate hydroxymethyltransferase activity"/>
    <property type="evidence" value="ECO:0007669"/>
    <property type="project" value="UniProtKB-EC"/>
</dbReference>
<sequence length="294" mass="32605">MTNVFGPNILKYTRKVTDRYVNNFMRTSLRLMRFYSSVPTNSQPSKKVTITTIQNLYKNNEPITVLTAHDYPSGLFVEKTGIEICLVGDSLGMVALGRQSINQTTIEEMLHHCRAVSRGAKTPFLVCDMPFGSYEISPKDALRNAIRFIKEGNMEAIKLEGGTEMAKTIQQITSIGIPVLGHIGLTPQRQSSLGGFRVQGKTAKKAIKLLDDAKALQQAGCFAIVMEAIPGPVAAYITEQIQIPTIGIGAGSGTTLMTYREEVKSRTFPDEEYSYTISDDELKTFFDIMKKEQE</sequence>
<dbReference type="Gene3D" id="3.20.20.60">
    <property type="entry name" value="Phosphoenolpyruvate-binding domains"/>
    <property type="match status" value="1"/>
</dbReference>
<accession>A0A9N9ALC9</accession>
<dbReference type="EC" id="2.1.2.11" evidence="3 6"/>
<evidence type="ECO:0000256" key="6">
    <source>
        <dbReference type="RuleBase" id="RU362100"/>
    </source>
</evidence>
<dbReference type="Proteomes" id="UP000789759">
    <property type="component" value="Unassembled WGS sequence"/>
</dbReference>
<dbReference type="EMBL" id="CAJVQA010002112">
    <property type="protein sequence ID" value="CAG8536963.1"/>
    <property type="molecule type" value="Genomic_DNA"/>
</dbReference>
<dbReference type="GO" id="GO:0000287">
    <property type="term" value="F:magnesium ion binding"/>
    <property type="evidence" value="ECO:0007669"/>
    <property type="project" value="TreeGrafter"/>
</dbReference>
<protein>
    <recommendedName>
        <fullName evidence="3 6">3-methyl-2-oxobutanoate hydroxymethyltransferase</fullName>
        <ecNumber evidence="3 6">2.1.2.11</ecNumber>
    </recommendedName>
</protein>
<evidence type="ECO:0000256" key="4">
    <source>
        <dbReference type="ARBA" id="ARBA00022679"/>
    </source>
</evidence>
<comment type="pathway">
    <text evidence="1 6">Cofactor biosynthesis; (R)-pantothenate biosynthesis; (R)-pantoate from 3-methyl-2-oxobutanoate: step 1/2.</text>
</comment>
<dbReference type="GO" id="GO:0005739">
    <property type="term" value="C:mitochondrion"/>
    <property type="evidence" value="ECO:0007669"/>
    <property type="project" value="TreeGrafter"/>
</dbReference>
<comment type="caution">
    <text evidence="7">The sequence shown here is derived from an EMBL/GenBank/DDBJ whole genome shotgun (WGS) entry which is preliminary data.</text>
</comment>
<evidence type="ECO:0000313" key="8">
    <source>
        <dbReference type="Proteomes" id="UP000789759"/>
    </source>
</evidence>
<dbReference type="SUPFAM" id="SSF51621">
    <property type="entry name" value="Phosphoenolpyruvate/pyruvate domain"/>
    <property type="match status" value="1"/>
</dbReference>
<dbReference type="Pfam" id="PF02548">
    <property type="entry name" value="Pantoate_transf"/>
    <property type="match status" value="1"/>
</dbReference>
<gene>
    <name evidence="7" type="ORF">CPELLU_LOCUS4114</name>
</gene>
<comment type="similarity">
    <text evidence="2 6">Belongs to the PanB family.</text>
</comment>
<dbReference type="GO" id="GO:0015940">
    <property type="term" value="P:pantothenate biosynthetic process"/>
    <property type="evidence" value="ECO:0007669"/>
    <property type="project" value="UniProtKB-KW"/>
</dbReference>
<dbReference type="InterPro" id="IPR003700">
    <property type="entry name" value="Pantoate_hydroxy_MeTrfase"/>
</dbReference>
<evidence type="ECO:0000313" key="7">
    <source>
        <dbReference type="EMBL" id="CAG8536963.1"/>
    </source>
</evidence>
<reference evidence="7" key="1">
    <citation type="submission" date="2021-06" db="EMBL/GenBank/DDBJ databases">
        <authorList>
            <person name="Kallberg Y."/>
            <person name="Tangrot J."/>
            <person name="Rosling A."/>
        </authorList>
    </citation>
    <scope>NUCLEOTIDE SEQUENCE</scope>
    <source>
        <strain evidence="7">FL966</strain>
    </source>
</reference>
<organism evidence="7 8">
    <name type="scientific">Cetraspora pellucida</name>
    <dbReference type="NCBI Taxonomy" id="1433469"/>
    <lineage>
        <taxon>Eukaryota</taxon>
        <taxon>Fungi</taxon>
        <taxon>Fungi incertae sedis</taxon>
        <taxon>Mucoromycota</taxon>
        <taxon>Glomeromycotina</taxon>
        <taxon>Glomeromycetes</taxon>
        <taxon>Diversisporales</taxon>
        <taxon>Gigasporaceae</taxon>
        <taxon>Cetraspora</taxon>
    </lineage>
</organism>
<dbReference type="CDD" id="cd06557">
    <property type="entry name" value="KPHMT-like"/>
    <property type="match status" value="1"/>
</dbReference>
<proteinExistence type="inferred from homology"/>
<dbReference type="InterPro" id="IPR015813">
    <property type="entry name" value="Pyrv/PenolPyrv_kinase-like_dom"/>
</dbReference>